<dbReference type="InterPro" id="IPR044834">
    <property type="entry name" value="PATL"/>
</dbReference>
<dbReference type="Gene3D" id="3.40.525.10">
    <property type="entry name" value="CRAL-TRIO lipid binding domain"/>
    <property type="match status" value="1"/>
</dbReference>
<dbReference type="PANTHER" id="PTHR45932:SF2">
    <property type="entry name" value="PATELLIN-4"/>
    <property type="match status" value="1"/>
</dbReference>
<gene>
    <name evidence="1" type="ORF">HID58_067891</name>
</gene>
<sequence>MKLLKGSETKAGNGFVLVDMESSYLTVELFRKLHLEPKKEKPNPRNAPSQNVDIYSDNHFSTLISPFLTQRTKSKFVVTPPANVTETLLKEIPVQYGGNEKDDDTKFSNEADSPTKLFLKLSLTWLETRNLFLSLIHEQGETKASEDDTQSSKVFVKLITGLNDMGRGV</sequence>
<dbReference type="Proteomes" id="UP000824890">
    <property type="component" value="Unassembled WGS sequence"/>
</dbReference>
<name>A0ABQ7ZJV1_BRANA</name>
<evidence type="ECO:0000313" key="1">
    <source>
        <dbReference type="EMBL" id="KAH0880497.1"/>
    </source>
</evidence>
<organism evidence="1 2">
    <name type="scientific">Brassica napus</name>
    <name type="common">Rape</name>
    <dbReference type="NCBI Taxonomy" id="3708"/>
    <lineage>
        <taxon>Eukaryota</taxon>
        <taxon>Viridiplantae</taxon>
        <taxon>Streptophyta</taxon>
        <taxon>Embryophyta</taxon>
        <taxon>Tracheophyta</taxon>
        <taxon>Spermatophyta</taxon>
        <taxon>Magnoliopsida</taxon>
        <taxon>eudicotyledons</taxon>
        <taxon>Gunneridae</taxon>
        <taxon>Pentapetalae</taxon>
        <taxon>rosids</taxon>
        <taxon>malvids</taxon>
        <taxon>Brassicales</taxon>
        <taxon>Brassicaceae</taxon>
        <taxon>Brassiceae</taxon>
        <taxon>Brassica</taxon>
    </lineage>
</organism>
<comment type="caution">
    <text evidence="1">The sequence shown here is derived from an EMBL/GenBank/DDBJ whole genome shotgun (WGS) entry which is preliminary data.</text>
</comment>
<reference evidence="1 2" key="1">
    <citation type="submission" date="2021-05" db="EMBL/GenBank/DDBJ databases">
        <title>Genome Assembly of Synthetic Allotetraploid Brassica napus Reveals Homoeologous Exchanges between Subgenomes.</title>
        <authorList>
            <person name="Davis J.T."/>
        </authorList>
    </citation>
    <scope>NUCLEOTIDE SEQUENCE [LARGE SCALE GENOMIC DNA]</scope>
    <source>
        <strain evidence="2">cv. Da-Ae</strain>
        <tissue evidence="1">Seedling</tissue>
    </source>
</reference>
<protein>
    <recommendedName>
        <fullName evidence="3">CRAL-TRIO domain-containing protein</fullName>
    </recommendedName>
</protein>
<evidence type="ECO:0008006" key="3">
    <source>
        <dbReference type="Google" id="ProtNLM"/>
    </source>
</evidence>
<accession>A0ABQ7ZJV1</accession>
<dbReference type="InterPro" id="IPR036865">
    <property type="entry name" value="CRAL-TRIO_dom_sf"/>
</dbReference>
<evidence type="ECO:0000313" key="2">
    <source>
        <dbReference type="Proteomes" id="UP000824890"/>
    </source>
</evidence>
<dbReference type="EMBL" id="JAGKQM010000015">
    <property type="protein sequence ID" value="KAH0880497.1"/>
    <property type="molecule type" value="Genomic_DNA"/>
</dbReference>
<proteinExistence type="predicted"/>
<dbReference type="PANTHER" id="PTHR45932">
    <property type="entry name" value="PATELLIN-1"/>
    <property type="match status" value="1"/>
</dbReference>
<dbReference type="SUPFAM" id="SSF52087">
    <property type="entry name" value="CRAL/TRIO domain"/>
    <property type="match status" value="1"/>
</dbReference>
<keyword evidence="2" id="KW-1185">Reference proteome</keyword>